<dbReference type="Proteomes" id="UP001526446">
    <property type="component" value="Unassembled WGS sequence"/>
</dbReference>
<accession>A0ABT3Q779</accession>
<feature type="compositionally biased region" description="Polar residues" evidence="1">
    <location>
        <begin position="78"/>
        <end position="98"/>
    </location>
</feature>
<feature type="compositionally biased region" description="Polar residues" evidence="1">
    <location>
        <begin position="255"/>
        <end position="267"/>
    </location>
</feature>
<dbReference type="EMBL" id="JAPIUX010000005">
    <property type="protein sequence ID" value="MCX2561140.1"/>
    <property type="molecule type" value="Genomic_DNA"/>
</dbReference>
<proteinExistence type="predicted"/>
<feature type="region of interest" description="Disordered" evidence="1">
    <location>
        <begin position="242"/>
        <end position="279"/>
    </location>
</feature>
<evidence type="ECO:0000313" key="2">
    <source>
        <dbReference type="EMBL" id="MCX2561140.1"/>
    </source>
</evidence>
<comment type="caution">
    <text evidence="2">The sequence shown here is derived from an EMBL/GenBank/DDBJ whole genome shotgun (WGS) entry which is preliminary data.</text>
</comment>
<evidence type="ECO:0000313" key="3">
    <source>
        <dbReference type="Proteomes" id="UP001526446"/>
    </source>
</evidence>
<reference evidence="2 3" key="1">
    <citation type="submission" date="2022-11" db="EMBL/GenBank/DDBJ databases">
        <title>Genome sequencing of Acetobacter type strain.</title>
        <authorList>
            <person name="Heo J."/>
            <person name="Lee D."/>
            <person name="Han B.-H."/>
            <person name="Hong S.-B."/>
            <person name="Kwon S.-W."/>
        </authorList>
    </citation>
    <scope>NUCLEOTIDE SEQUENCE [LARGE SCALE GENOMIC DNA]</scope>
    <source>
        <strain evidence="2 3">KACC 21251</strain>
    </source>
</reference>
<protein>
    <submittedName>
        <fullName evidence="2">Uncharacterized protein</fullName>
    </submittedName>
</protein>
<dbReference type="RefSeq" id="WP_166121729.1">
    <property type="nucleotide sequence ID" value="NZ_JAPIUX010000005.1"/>
</dbReference>
<feature type="region of interest" description="Disordered" evidence="1">
    <location>
        <begin position="186"/>
        <end position="210"/>
    </location>
</feature>
<organism evidence="2 3">
    <name type="scientific">Acetobacter farinalis</name>
    <dbReference type="NCBI Taxonomy" id="1260984"/>
    <lineage>
        <taxon>Bacteria</taxon>
        <taxon>Pseudomonadati</taxon>
        <taxon>Pseudomonadota</taxon>
        <taxon>Alphaproteobacteria</taxon>
        <taxon>Acetobacterales</taxon>
        <taxon>Acetobacteraceae</taxon>
        <taxon>Acetobacter</taxon>
    </lineage>
</organism>
<sequence length="279" mass="27875">MTVSNALGSNIFAALEDALASAGVNPSELAQLFGSMTQSGPVAPGPSGHSLDTIAAPAAEPTPPPAASGNAPAVADHATTTPPASVSAGSGSNTVTIANTSSHDETIGEFMNGGSTTAPVAEITLKPGESGTLSYANGQGGYMAEADSSGKYQSTASRLEFYADANGINNTDVSYIDGRNAAIQVSDDQGKTAGDTKSIAGSAPEGTVTHDAAGNATVAGWYDGSTSTMQAGGAYMQNELGTGNAYIHPDDDQNRASGTNPMTMAQDKSQHYTADFGNA</sequence>
<dbReference type="InterPro" id="IPR037176">
    <property type="entry name" value="Osmotin/thaumatin-like_sf"/>
</dbReference>
<keyword evidence="3" id="KW-1185">Reference proteome</keyword>
<evidence type="ECO:0000256" key="1">
    <source>
        <dbReference type="SAM" id="MobiDB-lite"/>
    </source>
</evidence>
<dbReference type="SUPFAM" id="SSF49870">
    <property type="entry name" value="Osmotin, thaumatin-like protein"/>
    <property type="match status" value="1"/>
</dbReference>
<name>A0ABT3Q779_9PROT</name>
<feature type="region of interest" description="Disordered" evidence="1">
    <location>
        <begin position="38"/>
        <end position="98"/>
    </location>
</feature>
<gene>
    <name evidence="2" type="ORF">OQ252_06985</name>
</gene>